<comment type="subcellular location">
    <subcellularLocation>
        <location evidence="1">Cell membrane</location>
        <topology evidence="1">Multi-pass membrane protein</topology>
    </subcellularLocation>
</comment>
<feature type="transmembrane region" description="Helical" evidence="8">
    <location>
        <begin position="166"/>
        <end position="184"/>
    </location>
</feature>
<evidence type="ECO:0000256" key="6">
    <source>
        <dbReference type="ARBA" id="ARBA00023136"/>
    </source>
</evidence>
<keyword evidence="2" id="KW-0813">Transport</keyword>
<feature type="transmembrane region" description="Helical" evidence="8">
    <location>
        <begin position="340"/>
        <end position="361"/>
    </location>
</feature>
<feature type="transmembrane region" description="Helical" evidence="8">
    <location>
        <begin position="382"/>
        <end position="405"/>
    </location>
</feature>
<feature type="transmembrane region" description="Helical" evidence="8">
    <location>
        <begin position="205"/>
        <end position="226"/>
    </location>
</feature>
<feature type="transmembrane region" description="Helical" evidence="8">
    <location>
        <begin position="461"/>
        <end position="486"/>
    </location>
</feature>
<keyword evidence="6 8" id="KW-0472">Membrane</keyword>
<evidence type="ECO:0000256" key="1">
    <source>
        <dbReference type="ARBA" id="ARBA00004651"/>
    </source>
</evidence>
<evidence type="ECO:0000256" key="3">
    <source>
        <dbReference type="ARBA" id="ARBA00022475"/>
    </source>
</evidence>
<name>A0A518JUH0_9BACT</name>
<dbReference type="Pfam" id="PF02447">
    <property type="entry name" value="GntP_permease"/>
    <property type="match status" value="1"/>
</dbReference>
<feature type="transmembrane region" description="Helical" evidence="8">
    <location>
        <begin position="127"/>
        <end position="151"/>
    </location>
</feature>
<feature type="transmembrane region" description="Helical" evidence="8">
    <location>
        <begin position="6"/>
        <end position="24"/>
    </location>
</feature>
<dbReference type="PANTHER" id="PTHR30354:SF22">
    <property type="entry name" value="HIGH-AFFINITY GLUCONATE TRANSPORTER"/>
    <property type="match status" value="1"/>
</dbReference>
<gene>
    <name evidence="9" type="primary">ygbN</name>
    <name evidence="9" type="ORF">Poly24_29130</name>
</gene>
<feature type="transmembrane region" description="Helical" evidence="8">
    <location>
        <begin position="91"/>
        <end position="115"/>
    </location>
</feature>
<keyword evidence="4 8" id="KW-0812">Transmembrane</keyword>
<dbReference type="GO" id="GO:0005886">
    <property type="term" value="C:plasma membrane"/>
    <property type="evidence" value="ECO:0007669"/>
    <property type="project" value="UniProtKB-SubCell"/>
</dbReference>
<proteinExistence type="inferred from homology"/>
<dbReference type="InterPro" id="IPR003474">
    <property type="entry name" value="Glcn_transporter"/>
</dbReference>
<comment type="similarity">
    <text evidence="7">Belongs to the GntP permease family.</text>
</comment>
<dbReference type="GO" id="GO:0015128">
    <property type="term" value="F:gluconate transmembrane transporter activity"/>
    <property type="evidence" value="ECO:0007669"/>
    <property type="project" value="InterPro"/>
</dbReference>
<evidence type="ECO:0000256" key="4">
    <source>
        <dbReference type="ARBA" id="ARBA00022692"/>
    </source>
</evidence>
<evidence type="ECO:0000313" key="10">
    <source>
        <dbReference type="Proteomes" id="UP000315082"/>
    </source>
</evidence>
<feature type="transmembrane region" description="Helical" evidence="8">
    <location>
        <begin position="29"/>
        <end position="49"/>
    </location>
</feature>
<sequence length="490" mass="50883">MAAVSIWWIVAIAVAVVLLSILWLRLHAFLALAMAGFLVAVLTPDAALVDYADLQMEKSKEAWTQKEAASFVSSTGAQRLAQSFGDYAGKIGILIALASVVGSCLMHSGAAAVIIRRMLAIVGEARASYALAGSSFLLGIPVFFDTVFYLMVPLAKSLRRQVGKDYVLYILAILAGGSLAHSLVPPTPGPLAVAAELHIEIFDMMVGGLAICCCSSVLSLSAAAVINRFVDVPLRDDETPADETSAGGPPSIDEVEGPPFGLALLPIALPVLLIAGGTAWNMWLGSFDSGAAPAWTDSLGRIVKLASDKNVALGIAAAMAMGLLRWAPVASDRNQLIGKALASGGVIILITSAGGAFGTMLRYAGIAEAVAEMTGSLPGLMLLPLAFLVTASIRTLQGSATVAMITAAGVLQGFANPEILPYHPVYLATAIGAGSKPIMWMADSGFWVICKMSGMTESEGLRTLAPMSIAMGISALIFTVLGAWLLPMNH</sequence>
<reference evidence="9 10" key="1">
    <citation type="submission" date="2019-02" db="EMBL/GenBank/DDBJ databases">
        <title>Deep-cultivation of Planctomycetes and their phenomic and genomic characterization uncovers novel biology.</title>
        <authorList>
            <person name="Wiegand S."/>
            <person name="Jogler M."/>
            <person name="Boedeker C."/>
            <person name="Pinto D."/>
            <person name="Vollmers J."/>
            <person name="Rivas-Marin E."/>
            <person name="Kohn T."/>
            <person name="Peeters S.H."/>
            <person name="Heuer A."/>
            <person name="Rast P."/>
            <person name="Oberbeckmann S."/>
            <person name="Bunk B."/>
            <person name="Jeske O."/>
            <person name="Meyerdierks A."/>
            <person name="Storesund J.E."/>
            <person name="Kallscheuer N."/>
            <person name="Luecker S."/>
            <person name="Lage O.M."/>
            <person name="Pohl T."/>
            <person name="Merkel B.J."/>
            <person name="Hornburger P."/>
            <person name="Mueller R.-W."/>
            <person name="Bruemmer F."/>
            <person name="Labrenz M."/>
            <person name="Spormann A.M."/>
            <person name="Op den Camp H."/>
            <person name="Overmann J."/>
            <person name="Amann R."/>
            <person name="Jetten M.S.M."/>
            <person name="Mascher T."/>
            <person name="Medema M.H."/>
            <person name="Devos D.P."/>
            <person name="Kaster A.-K."/>
            <person name="Ovreas L."/>
            <person name="Rohde M."/>
            <person name="Galperin M.Y."/>
            <person name="Jogler C."/>
        </authorList>
    </citation>
    <scope>NUCLEOTIDE SEQUENCE [LARGE SCALE GENOMIC DNA]</scope>
    <source>
        <strain evidence="9 10">Poly24</strain>
    </source>
</reference>
<dbReference type="AlphaFoldDB" id="A0A518JUH0"/>
<organism evidence="9 10">
    <name type="scientific">Rosistilla carotiformis</name>
    <dbReference type="NCBI Taxonomy" id="2528017"/>
    <lineage>
        <taxon>Bacteria</taxon>
        <taxon>Pseudomonadati</taxon>
        <taxon>Planctomycetota</taxon>
        <taxon>Planctomycetia</taxon>
        <taxon>Pirellulales</taxon>
        <taxon>Pirellulaceae</taxon>
        <taxon>Rosistilla</taxon>
    </lineage>
</organism>
<keyword evidence="10" id="KW-1185">Reference proteome</keyword>
<dbReference type="KEGG" id="rcf:Poly24_29130"/>
<feature type="transmembrane region" description="Helical" evidence="8">
    <location>
        <begin position="311"/>
        <end position="328"/>
    </location>
</feature>
<keyword evidence="3" id="KW-1003">Cell membrane</keyword>
<feature type="transmembrane region" description="Helical" evidence="8">
    <location>
        <begin position="260"/>
        <end position="280"/>
    </location>
</feature>
<protein>
    <submittedName>
        <fullName evidence="9">Inner membrane permease YgbN</fullName>
    </submittedName>
</protein>
<evidence type="ECO:0000256" key="2">
    <source>
        <dbReference type="ARBA" id="ARBA00022448"/>
    </source>
</evidence>
<dbReference type="PANTHER" id="PTHR30354">
    <property type="entry name" value="GNT FAMILY GLUCONATE TRANSPORTER"/>
    <property type="match status" value="1"/>
</dbReference>
<accession>A0A518JUH0</accession>
<keyword evidence="5 8" id="KW-1133">Transmembrane helix</keyword>
<evidence type="ECO:0000256" key="7">
    <source>
        <dbReference type="ARBA" id="ARBA00049663"/>
    </source>
</evidence>
<dbReference type="Proteomes" id="UP000315082">
    <property type="component" value="Chromosome"/>
</dbReference>
<dbReference type="EMBL" id="CP036348">
    <property type="protein sequence ID" value="QDV69198.1"/>
    <property type="molecule type" value="Genomic_DNA"/>
</dbReference>
<evidence type="ECO:0000313" key="9">
    <source>
        <dbReference type="EMBL" id="QDV69198.1"/>
    </source>
</evidence>
<evidence type="ECO:0000256" key="5">
    <source>
        <dbReference type="ARBA" id="ARBA00022989"/>
    </source>
</evidence>
<evidence type="ECO:0000256" key="8">
    <source>
        <dbReference type="SAM" id="Phobius"/>
    </source>
</evidence>